<accession>A0A7W7P592</accession>
<gene>
    <name evidence="1" type="ORF">HNP46_006368</name>
</gene>
<proteinExistence type="predicted"/>
<comment type="caution">
    <text evidence="1">The sequence shown here is derived from an EMBL/GenBank/DDBJ whole genome shotgun (WGS) entry which is preliminary data.</text>
</comment>
<protein>
    <submittedName>
        <fullName evidence="1">Uncharacterized protein</fullName>
    </submittedName>
</protein>
<dbReference type="EMBL" id="JACHLI010000040">
    <property type="protein sequence ID" value="MBB4867455.1"/>
    <property type="molecule type" value="Genomic_DNA"/>
</dbReference>
<sequence>MQNSARVKMYDQQRPARSRQLVDELGCLTQRGDLAPAANDDYFKEVCFIADEFGVAPGDVRIVEVNGGELAILVHWQGSESWHGYIDENFYQAMDGLSIWYGSPRF</sequence>
<dbReference type="AlphaFoldDB" id="A0A7W7P592"/>
<organism evidence="1 2">
    <name type="scientific">Pseudomonas nitroreducens</name>
    <dbReference type="NCBI Taxonomy" id="46680"/>
    <lineage>
        <taxon>Bacteria</taxon>
        <taxon>Pseudomonadati</taxon>
        <taxon>Pseudomonadota</taxon>
        <taxon>Gammaproteobacteria</taxon>
        <taxon>Pseudomonadales</taxon>
        <taxon>Pseudomonadaceae</taxon>
        <taxon>Pseudomonas</taxon>
    </lineage>
</organism>
<reference evidence="1 2" key="1">
    <citation type="submission" date="2020-08" db="EMBL/GenBank/DDBJ databases">
        <title>Functional genomics of gut bacteria from endangered species of beetles.</title>
        <authorList>
            <person name="Carlos-Shanley C."/>
        </authorList>
    </citation>
    <scope>NUCLEOTIDE SEQUENCE [LARGE SCALE GENOMIC DNA]</scope>
    <source>
        <strain evidence="1 2">S00179</strain>
    </source>
</reference>
<dbReference type="Proteomes" id="UP000566995">
    <property type="component" value="Unassembled WGS sequence"/>
</dbReference>
<evidence type="ECO:0000313" key="1">
    <source>
        <dbReference type="EMBL" id="MBB4867455.1"/>
    </source>
</evidence>
<evidence type="ECO:0000313" key="2">
    <source>
        <dbReference type="Proteomes" id="UP000566995"/>
    </source>
</evidence>
<name>A0A7W7P592_PSENT</name>
<dbReference type="RefSeq" id="WP_184596976.1">
    <property type="nucleotide sequence ID" value="NZ_JACHLI010000040.1"/>
</dbReference>